<feature type="compositionally biased region" description="Acidic residues" evidence="1">
    <location>
        <begin position="783"/>
        <end position="796"/>
    </location>
</feature>
<feature type="region of interest" description="Disordered" evidence="1">
    <location>
        <begin position="468"/>
        <end position="524"/>
    </location>
</feature>
<dbReference type="Pfam" id="PF00078">
    <property type="entry name" value="RVT_1"/>
    <property type="match status" value="1"/>
</dbReference>
<feature type="compositionally biased region" description="Basic and acidic residues" evidence="1">
    <location>
        <begin position="492"/>
        <end position="506"/>
    </location>
</feature>
<dbReference type="EMBL" id="PZQS01000008">
    <property type="protein sequence ID" value="PVD25394.1"/>
    <property type="molecule type" value="Genomic_DNA"/>
</dbReference>
<evidence type="ECO:0000313" key="4">
    <source>
        <dbReference type="Proteomes" id="UP000245119"/>
    </source>
</evidence>
<dbReference type="Pfam" id="PF10283">
    <property type="entry name" value="zf-CCHH"/>
    <property type="match status" value="1"/>
</dbReference>
<feature type="compositionally biased region" description="Basic residues" evidence="1">
    <location>
        <begin position="703"/>
        <end position="713"/>
    </location>
</feature>
<feature type="compositionally biased region" description="Acidic residues" evidence="1">
    <location>
        <begin position="646"/>
        <end position="655"/>
    </location>
</feature>
<feature type="compositionally biased region" description="Acidic residues" evidence="1">
    <location>
        <begin position="621"/>
        <end position="630"/>
    </location>
</feature>
<dbReference type="InterPro" id="IPR000477">
    <property type="entry name" value="RT_dom"/>
</dbReference>
<dbReference type="SUPFAM" id="SSF49879">
    <property type="entry name" value="SMAD/FHA domain"/>
    <property type="match status" value="1"/>
</dbReference>
<dbReference type="AlphaFoldDB" id="A0A2T7NW63"/>
<feature type="compositionally biased region" description="Polar residues" evidence="1">
    <location>
        <begin position="480"/>
        <end position="491"/>
    </location>
</feature>
<gene>
    <name evidence="3" type="ORF">C0Q70_13050</name>
</gene>
<feature type="compositionally biased region" description="Acidic residues" evidence="1">
    <location>
        <begin position="871"/>
        <end position="882"/>
    </location>
</feature>
<dbReference type="Gene3D" id="2.60.200.20">
    <property type="match status" value="1"/>
</dbReference>
<dbReference type="InterPro" id="IPR019406">
    <property type="entry name" value="APLF_PBZ"/>
</dbReference>
<name>A0A2T7NW63_POMCA</name>
<feature type="domain" description="Reverse transcriptase" evidence="2">
    <location>
        <begin position="1"/>
        <end position="196"/>
    </location>
</feature>
<feature type="compositionally biased region" description="Acidic residues" evidence="1">
    <location>
        <begin position="739"/>
        <end position="751"/>
    </location>
</feature>
<feature type="compositionally biased region" description="Acidic residues" evidence="1">
    <location>
        <begin position="597"/>
        <end position="606"/>
    </location>
</feature>
<evidence type="ECO:0000256" key="1">
    <source>
        <dbReference type="SAM" id="MobiDB-lite"/>
    </source>
</evidence>
<feature type="compositionally biased region" description="Basic and acidic residues" evidence="1">
    <location>
        <begin position="861"/>
        <end position="870"/>
    </location>
</feature>
<feature type="compositionally biased region" description="Acidic residues" evidence="1">
    <location>
        <begin position="721"/>
        <end position="731"/>
    </location>
</feature>
<evidence type="ECO:0000313" key="3">
    <source>
        <dbReference type="EMBL" id="PVD25394.1"/>
    </source>
</evidence>
<proteinExistence type="predicted"/>
<comment type="caution">
    <text evidence="3">The sequence shown here is derived from an EMBL/GenBank/DDBJ whole genome shotgun (WGS) entry which is preliminary data.</text>
</comment>
<feature type="compositionally biased region" description="Basic residues" evidence="1">
    <location>
        <begin position="758"/>
        <end position="779"/>
    </location>
</feature>
<protein>
    <recommendedName>
        <fullName evidence="2">Reverse transcriptase domain-containing protein</fullName>
    </recommendedName>
</protein>
<accession>A0A2T7NW63</accession>
<dbReference type="OrthoDB" id="10256774at2759"/>
<sequence length="982" mass="111434">MNDLLCSADAGKVTLVVLLDLSAAFDVIDHSTLLTRLQMEVGIGGSALQWFHSYLSDRTQRVMVNQASSVTVPLLCGVPQGSVLGPVLFSIYTSQLGPLIEKHNVNRKMFADDTELYFSFSTDSESVREAVCAVEDCCLEVKSWMLRNKLKLNDEKTEAMLCGSKLSLSKVSLDSIQVGQARIPLSSSVRNLGLYVDNLLTMSDHVSSVVKACYFHIRTHGRLRPILNKKTANAVAVSLIGSKLDYANSCLWGISKSELSRLQRVQNTAARIVAGKKTTDHITPVLRDLHWLPVEKRIVHKLLTLTYGCLHDLAPVYLQELIRRYQPQRNLRSAAHFRLERPSVHALIRMSGIKLVPEGGGEAIPVPDDSTVIGRGAFLKVTDKRVSRSHAKLQIIDGKLYLTPVSNCNIQILDWRPHQPMFSSPWWKRAQEVLQRDIRQCLENGDVFGLLPDQLFYTVTYSDAPVNGVERNGDAKDNIKSQPLSPSSVKNGENDKQNESVKHDGIKEEEEESEYKEESKEQVRPQIVSVVRADGKDMALPLEKKRILPEWMIKTAKAAQPPTNKTSKNTQATKPQHAATANRRPAMTESRRQQQVTEEEEDEFEEERSIKANKRRKPNSDEDYEDESEDESPRRSRKRSRKYVSDDDDDDDYEEETPKRKRGKKRRKGSSDDDDDYELSRRGKRAGTRAQKHEDDDDEPRGKRPQRAAKQKRGSYVDDFMVGEDFDDSDEPPEKPDTDSDFEVDEEDSGSDWERGRGSQKNKRQASRTPVRRGRKRKSKVDSDEEEEDFDMSDEEYTPRPSRRRGGGTPAKKAAHKRKERDYETKRGEEEEEMEASPTQGNKPRTPCWYGNKCYRKNPSHFKEFCHPGDDSYEDVSGEDNGDEKQDEKRNKPSSLKGAKLQPAAEVKAKKTKRKSDDEEDDDGLPNTYDYRDSFIDDASQSKRQTLGSVGADEEEDVKCLVKEANSFIANKKMQQNVRDGL</sequence>
<dbReference type="Proteomes" id="UP000245119">
    <property type="component" value="Linkage Group LG8"/>
</dbReference>
<dbReference type="InterPro" id="IPR008984">
    <property type="entry name" value="SMAD_FHA_dom_sf"/>
</dbReference>
<keyword evidence="4" id="KW-1185">Reference proteome</keyword>
<feature type="region of interest" description="Disordered" evidence="1">
    <location>
        <begin position="543"/>
        <end position="955"/>
    </location>
</feature>
<feature type="compositionally biased region" description="Polar residues" evidence="1">
    <location>
        <begin position="561"/>
        <end position="574"/>
    </location>
</feature>
<feature type="compositionally biased region" description="Basic and acidic residues" evidence="1">
    <location>
        <begin position="820"/>
        <end position="829"/>
    </location>
</feature>
<organism evidence="3 4">
    <name type="scientific">Pomacea canaliculata</name>
    <name type="common">Golden apple snail</name>
    <dbReference type="NCBI Taxonomy" id="400727"/>
    <lineage>
        <taxon>Eukaryota</taxon>
        <taxon>Metazoa</taxon>
        <taxon>Spiralia</taxon>
        <taxon>Lophotrochozoa</taxon>
        <taxon>Mollusca</taxon>
        <taxon>Gastropoda</taxon>
        <taxon>Caenogastropoda</taxon>
        <taxon>Architaenioglossa</taxon>
        <taxon>Ampullarioidea</taxon>
        <taxon>Ampullariidae</taxon>
        <taxon>Pomacea</taxon>
    </lineage>
</organism>
<dbReference type="PROSITE" id="PS50878">
    <property type="entry name" value="RT_POL"/>
    <property type="match status" value="1"/>
</dbReference>
<evidence type="ECO:0000259" key="2">
    <source>
        <dbReference type="PROSITE" id="PS50878"/>
    </source>
</evidence>
<dbReference type="PANTHER" id="PTHR33332">
    <property type="entry name" value="REVERSE TRANSCRIPTASE DOMAIN-CONTAINING PROTEIN"/>
    <property type="match status" value="1"/>
</dbReference>
<reference evidence="3 4" key="1">
    <citation type="submission" date="2018-04" db="EMBL/GenBank/DDBJ databases">
        <title>The genome of golden apple snail Pomacea canaliculata provides insight into stress tolerance and invasive adaptation.</title>
        <authorList>
            <person name="Liu C."/>
            <person name="Liu B."/>
            <person name="Ren Y."/>
            <person name="Zhang Y."/>
            <person name="Wang H."/>
            <person name="Li S."/>
            <person name="Jiang F."/>
            <person name="Yin L."/>
            <person name="Zhang G."/>
            <person name="Qian W."/>
            <person name="Fan W."/>
        </authorList>
    </citation>
    <scope>NUCLEOTIDE SEQUENCE [LARGE SCALE GENOMIC DNA]</scope>
    <source>
        <strain evidence="3">SZHN2017</strain>
        <tissue evidence="3">Muscle</tissue>
    </source>
</reference>
<feature type="compositionally biased region" description="Basic residues" evidence="1">
    <location>
        <begin position="659"/>
        <end position="668"/>
    </location>
</feature>